<reference evidence="1 2" key="1">
    <citation type="submission" date="2018-08" db="EMBL/GenBank/DDBJ databases">
        <title>A genome reference for cultivated species of the human gut microbiota.</title>
        <authorList>
            <person name="Zou Y."/>
            <person name="Xue W."/>
            <person name="Luo G."/>
        </authorList>
    </citation>
    <scope>NUCLEOTIDE SEQUENCE [LARGE SCALE GENOMIC DNA]</scope>
    <source>
        <strain evidence="1 2">AM23-23AC</strain>
    </source>
</reference>
<protein>
    <submittedName>
        <fullName evidence="1">Uncharacterized protein</fullName>
    </submittedName>
</protein>
<organism evidence="1 2">
    <name type="scientific">Roseburia inulinivorans</name>
    <dbReference type="NCBI Taxonomy" id="360807"/>
    <lineage>
        <taxon>Bacteria</taxon>
        <taxon>Bacillati</taxon>
        <taxon>Bacillota</taxon>
        <taxon>Clostridia</taxon>
        <taxon>Lachnospirales</taxon>
        <taxon>Lachnospiraceae</taxon>
        <taxon>Roseburia</taxon>
    </lineage>
</organism>
<accession>A0A3R6K0H4</accession>
<evidence type="ECO:0000313" key="2">
    <source>
        <dbReference type="Proteomes" id="UP000283701"/>
    </source>
</evidence>
<comment type="caution">
    <text evidence="1">The sequence shown here is derived from an EMBL/GenBank/DDBJ whole genome shotgun (WGS) entry which is preliminary data.</text>
</comment>
<dbReference type="RefSeq" id="WP_118203470.1">
    <property type="nucleotide sequence ID" value="NZ_QRHP01000012.1"/>
</dbReference>
<dbReference type="AlphaFoldDB" id="A0A3R6K0H4"/>
<evidence type="ECO:0000313" key="1">
    <source>
        <dbReference type="EMBL" id="RHF83252.1"/>
    </source>
</evidence>
<dbReference type="Proteomes" id="UP000283701">
    <property type="component" value="Unassembled WGS sequence"/>
</dbReference>
<dbReference type="EMBL" id="QRHP01000012">
    <property type="protein sequence ID" value="RHF83252.1"/>
    <property type="molecule type" value="Genomic_DNA"/>
</dbReference>
<gene>
    <name evidence="1" type="ORF">DW654_10945</name>
</gene>
<name>A0A3R6K0H4_9FIRM</name>
<proteinExistence type="predicted"/>
<sequence>MIILFYRYNSICERDIIKAFKELGHQVTTIDTEIFRKDVTPKETLSLVHNELTLHSYDFVFSINFYPIISEVCNIHHIRYVSWIVDSPVLELFSKSISNSWNRIFLFDSALLSDFVKYNPDYIFYLPLACDVEDKQSYIQHATAYDMEKFTHKISFIGSLYSEKNPYIYLRDESDYMKGYLDSLMELQQKIYGTYLIDEMITPEIVEYFNRNMEKKYVFPKNHMLTIKPSSANIILEPILLF</sequence>